<dbReference type="Pfam" id="PF00271">
    <property type="entry name" value="Helicase_C"/>
    <property type="match status" value="1"/>
</dbReference>
<evidence type="ECO:0000259" key="8">
    <source>
        <dbReference type="PROSITE" id="PS51192"/>
    </source>
</evidence>
<dbReference type="RefSeq" id="WP_322937524.1">
    <property type="nucleotide sequence ID" value="NZ_CP141059.1"/>
</dbReference>
<feature type="short sequence motif" description="Q motif" evidence="6">
    <location>
        <begin position="3"/>
        <end position="31"/>
    </location>
</feature>
<dbReference type="Proteomes" id="UP001327225">
    <property type="component" value="Chromosome"/>
</dbReference>
<dbReference type="PROSITE" id="PS51192">
    <property type="entry name" value="HELICASE_ATP_BIND_1"/>
    <property type="match status" value="1"/>
</dbReference>
<dbReference type="Pfam" id="PF00270">
    <property type="entry name" value="DEAD"/>
    <property type="match status" value="1"/>
</dbReference>
<dbReference type="InterPro" id="IPR027417">
    <property type="entry name" value="P-loop_NTPase"/>
</dbReference>
<keyword evidence="2 11" id="KW-0378">Hydrolase</keyword>
<feature type="domain" description="Helicase ATP-binding" evidence="8">
    <location>
        <begin position="34"/>
        <end position="209"/>
    </location>
</feature>
<comment type="similarity">
    <text evidence="5">Belongs to the DEAD box helicase family.</text>
</comment>
<feature type="compositionally biased region" description="Gly residues" evidence="7">
    <location>
        <begin position="423"/>
        <end position="442"/>
    </location>
</feature>
<dbReference type="InterPro" id="IPR014001">
    <property type="entry name" value="Helicase_ATP-bd"/>
</dbReference>
<evidence type="ECO:0000256" key="4">
    <source>
        <dbReference type="ARBA" id="ARBA00022840"/>
    </source>
</evidence>
<keyword evidence="4" id="KW-0067">ATP-binding</keyword>
<gene>
    <name evidence="11" type="ORF">SHK19_00355</name>
</gene>
<reference evidence="12" key="1">
    <citation type="submission" date="2023-12" db="EMBL/GenBank/DDBJ databases">
        <title>Novel species in genus Nocardioides.</title>
        <authorList>
            <person name="Zhou H."/>
        </authorList>
    </citation>
    <scope>NUCLEOTIDE SEQUENCE [LARGE SCALE GENOMIC DNA]</scope>
    <source>
        <strain evidence="12">HM61</strain>
    </source>
</reference>
<evidence type="ECO:0000313" key="11">
    <source>
        <dbReference type="EMBL" id="WQQ26697.1"/>
    </source>
</evidence>
<dbReference type="Gene3D" id="3.40.50.300">
    <property type="entry name" value="P-loop containing nucleotide triphosphate hydrolases"/>
    <property type="match status" value="2"/>
</dbReference>
<dbReference type="InterPro" id="IPR011545">
    <property type="entry name" value="DEAD/DEAH_box_helicase_dom"/>
</dbReference>
<evidence type="ECO:0000259" key="10">
    <source>
        <dbReference type="PROSITE" id="PS51195"/>
    </source>
</evidence>
<dbReference type="EMBL" id="CP141059">
    <property type="protein sequence ID" value="WQQ26697.1"/>
    <property type="molecule type" value="Genomic_DNA"/>
</dbReference>
<dbReference type="InterPro" id="IPR014014">
    <property type="entry name" value="RNA_helicase_DEAD_Q_motif"/>
</dbReference>
<feature type="region of interest" description="Disordered" evidence="7">
    <location>
        <begin position="376"/>
        <end position="465"/>
    </location>
</feature>
<dbReference type="PROSITE" id="PS51194">
    <property type="entry name" value="HELICASE_CTER"/>
    <property type="match status" value="1"/>
</dbReference>
<dbReference type="PANTHER" id="PTHR47959">
    <property type="entry name" value="ATP-DEPENDENT RNA HELICASE RHLE-RELATED"/>
    <property type="match status" value="1"/>
</dbReference>
<dbReference type="GO" id="GO:0004386">
    <property type="term" value="F:helicase activity"/>
    <property type="evidence" value="ECO:0007669"/>
    <property type="project" value="UniProtKB-KW"/>
</dbReference>
<dbReference type="PANTHER" id="PTHR47959:SF13">
    <property type="entry name" value="ATP-DEPENDENT RNA HELICASE RHLE"/>
    <property type="match status" value="1"/>
</dbReference>
<evidence type="ECO:0000256" key="2">
    <source>
        <dbReference type="ARBA" id="ARBA00022801"/>
    </source>
</evidence>
<name>A0ABZ0ZR36_9ACTN</name>
<dbReference type="CDD" id="cd18787">
    <property type="entry name" value="SF2_C_DEAD"/>
    <property type="match status" value="1"/>
</dbReference>
<proteinExistence type="inferred from homology"/>
<dbReference type="InterPro" id="IPR001650">
    <property type="entry name" value="Helicase_C-like"/>
</dbReference>
<evidence type="ECO:0000256" key="3">
    <source>
        <dbReference type="ARBA" id="ARBA00022806"/>
    </source>
</evidence>
<dbReference type="PROSITE" id="PS51195">
    <property type="entry name" value="Q_MOTIF"/>
    <property type="match status" value="1"/>
</dbReference>
<dbReference type="SUPFAM" id="SSF52540">
    <property type="entry name" value="P-loop containing nucleoside triphosphate hydrolases"/>
    <property type="match status" value="1"/>
</dbReference>
<evidence type="ECO:0000256" key="7">
    <source>
        <dbReference type="SAM" id="MobiDB-lite"/>
    </source>
</evidence>
<evidence type="ECO:0000256" key="1">
    <source>
        <dbReference type="ARBA" id="ARBA00022741"/>
    </source>
</evidence>
<evidence type="ECO:0000313" key="12">
    <source>
        <dbReference type="Proteomes" id="UP001327225"/>
    </source>
</evidence>
<evidence type="ECO:0000256" key="5">
    <source>
        <dbReference type="ARBA" id="ARBA00038437"/>
    </source>
</evidence>
<dbReference type="InterPro" id="IPR044742">
    <property type="entry name" value="DEAD/DEAH_RhlB"/>
</dbReference>
<keyword evidence="1" id="KW-0547">Nucleotide-binding</keyword>
<accession>A0ABZ0ZR36</accession>
<sequence length="465" mass="47829">MTLTFADLGVPAALDAVLAADGITTPTPIQAATLPDSLAGKDLLGRGRTGSGKTYAFALPVVARLSAKGGRANPRRPRALILAPTRELVSQIEAALRPLADVAGLRTATVFGGVGQGPQVSALKRGVDVLIACPGRLEDLIGQGHCDLGNVDITVLDEADHMADLGFLPAVRRLLGQTPRGGQRMLFSATLDNAIDVLVKRFLEQPVVHQADSVQSPISAMDHHVLHVSRDLRIAVLVDLASAPGRTVVFTRTKHGAKALARQLNKSGVPSVDLHGNLSQGARTRNLDAFHSGTATTLVATDIAARGIHVDDVALVVHADPPAEHKAYLHRSGRTARAGAAGTVVTLMTDDQVRDVRALTRAAGVKPTTTKLANVTHPVLQTLAPGDRSLPGGIVPAAGTAPSRPRGSGGGGTGNRSRKPSGQRGGNRGGAPKTGGSGGRSRGNGSSRRTGSGGGHSASSFSGRR</sequence>
<keyword evidence="12" id="KW-1185">Reference proteome</keyword>
<organism evidence="11 12">
    <name type="scientific">Nocardioides bizhenqiangii</name>
    <dbReference type="NCBI Taxonomy" id="3095076"/>
    <lineage>
        <taxon>Bacteria</taxon>
        <taxon>Bacillati</taxon>
        <taxon>Actinomycetota</taxon>
        <taxon>Actinomycetes</taxon>
        <taxon>Propionibacteriales</taxon>
        <taxon>Nocardioidaceae</taxon>
        <taxon>Nocardioides</taxon>
    </lineage>
</organism>
<dbReference type="SMART" id="SM00487">
    <property type="entry name" value="DEXDc"/>
    <property type="match status" value="1"/>
</dbReference>
<protein>
    <submittedName>
        <fullName evidence="11">DEAD/DEAH box helicase</fullName>
        <ecNumber evidence="11">3.6.4.-</ecNumber>
    </submittedName>
</protein>
<feature type="domain" description="Helicase C-terminal" evidence="9">
    <location>
        <begin position="220"/>
        <end position="384"/>
    </location>
</feature>
<feature type="domain" description="DEAD-box RNA helicase Q" evidence="10">
    <location>
        <begin position="3"/>
        <end position="31"/>
    </location>
</feature>
<dbReference type="EC" id="3.6.4.-" evidence="11"/>
<dbReference type="SMART" id="SM00490">
    <property type="entry name" value="HELICc"/>
    <property type="match status" value="1"/>
</dbReference>
<dbReference type="CDD" id="cd00268">
    <property type="entry name" value="DEADc"/>
    <property type="match status" value="1"/>
</dbReference>
<evidence type="ECO:0000259" key="9">
    <source>
        <dbReference type="PROSITE" id="PS51194"/>
    </source>
</evidence>
<dbReference type="GO" id="GO:0016787">
    <property type="term" value="F:hydrolase activity"/>
    <property type="evidence" value="ECO:0007669"/>
    <property type="project" value="UniProtKB-KW"/>
</dbReference>
<keyword evidence="3 11" id="KW-0347">Helicase</keyword>
<dbReference type="InterPro" id="IPR050079">
    <property type="entry name" value="DEAD_box_RNA_helicase"/>
</dbReference>
<evidence type="ECO:0000256" key="6">
    <source>
        <dbReference type="PROSITE-ProRule" id="PRU00552"/>
    </source>
</evidence>